<evidence type="ECO:0000256" key="4">
    <source>
        <dbReference type="ARBA" id="ARBA00022729"/>
    </source>
</evidence>
<feature type="domain" description="Glycoside hydrolase family 2 catalytic" evidence="8">
    <location>
        <begin position="338"/>
        <end position="487"/>
    </location>
</feature>
<evidence type="ECO:0000313" key="10">
    <source>
        <dbReference type="EMBL" id="ODP26899.1"/>
    </source>
</evidence>
<comment type="catalytic activity">
    <reaction evidence="1">
        <text>Hydrolysis of terminal, non-reducing beta-D-mannose residues in beta-D-mannosides.</text>
        <dbReference type="EC" id="3.2.1.25"/>
    </reaction>
</comment>
<dbReference type="Gene3D" id="2.60.40.10">
    <property type="entry name" value="Immunoglobulins"/>
    <property type="match status" value="1"/>
</dbReference>
<dbReference type="GO" id="GO:0006516">
    <property type="term" value="P:glycoprotein catabolic process"/>
    <property type="evidence" value="ECO:0007669"/>
    <property type="project" value="TreeGrafter"/>
</dbReference>
<dbReference type="InterPro" id="IPR054593">
    <property type="entry name" value="Beta-mannosidase-like_N2"/>
</dbReference>
<comment type="caution">
    <text evidence="10">The sequence shown here is derived from an EMBL/GenBank/DDBJ whole genome shotgun (WGS) entry which is preliminary data.</text>
</comment>
<keyword evidence="6 10" id="KW-0326">Glycosidase</keyword>
<dbReference type="AlphaFoldDB" id="A0A1E3KZD1"/>
<dbReference type="InterPro" id="IPR017853">
    <property type="entry name" value="GH"/>
</dbReference>
<dbReference type="InterPro" id="IPR013783">
    <property type="entry name" value="Ig-like_fold"/>
</dbReference>
<dbReference type="SUPFAM" id="SSF49785">
    <property type="entry name" value="Galactose-binding domain-like"/>
    <property type="match status" value="1"/>
</dbReference>
<dbReference type="EC" id="3.2.1.25" evidence="3"/>
<reference evidence="10 11" key="1">
    <citation type="submission" date="2016-08" db="EMBL/GenBank/DDBJ databases">
        <title>Genome sequencing of Paenibacillus sp. TI45-13ar, isolated from Korean traditional nuruk.</title>
        <authorList>
            <person name="Kim S.-J."/>
        </authorList>
    </citation>
    <scope>NUCLEOTIDE SEQUENCE [LARGE SCALE GENOMIC DNA]</scope>
    <source>
        <strain evidence="10 11">TI45-13ar</strain>
    </source>
</reference>
<feature type="domain" description="Glycoside hydrolase family 2 immunoglobulin-like beta-sandwich" evidence="7">
    <location>
        <begin position="211"/>
        <end position="318"/>
    </location>
</feature>
<dbReference type="Pfam" id="PF02836">
    <property type="entry name" value="Glyco_hydro_2_C"/>
    <property type="match status" value="1"/>
</dbReference>
<dbReference type="GO" id="GO:0005975">
    <property type="term" value="P:carbohydrate metabolic process"/>
    <property type="evidence" value="ECO:0007669"/>
    <property type="project" value="InterPro"/>
</dbReference>
<dbReference type="PANTHER" id="PTHR43730:SF1">
    <property type="entry name" value="BETA-MANNOSIDASE"/>
    <property type="match status" value="1"/>
</dbReference>
<dbReference type="Gene3D" id="3.20.20.80">
    <property type="entry name" value="Glycosidases"/>
    <property type="match status" value="1"/>
</dbReference>
<protein>
    <recommendedName>
        <fullName evidence="3">beta-mannosidase</fullName>
        <ecNumber evidence="3">3.2.1.25</ecNumber>
    </recommendedName>
</protein>
<dbReference type="InterPro" id="IPR008979">
    <property type="entry name" value="Galactose-bd-like_sf"/>
</dbReference>
<dbReference type="GO" id="GO:0004567">
    <property type="term" value="F:beta-mannosidase activity"/>
    <property type="evidence" value="ECO:0007669"/>
    <property type="project" value="UniProtKB-EC"/>
</dbReference>
<evidence type="ECO:0000256" key="6">
    <source>
        <dbReference type="ARBA" id="ARBA00023295"/>
    </source>
</evidence>
<dbReference type="Proteomes" id="UP000094578">
    <property type="component" value="Unassembled WGS sequence"/>
</dbReference>
<evidence type="ECO:0000259" key="8">
    <source>
        <dbReference type="Pfam" id="PF02836"/>
    </source>
</evidence>
<keyword evidence="11" id="KW-1185">Reference proteome</keyword>
<dbReference type="SUPFAM" id="SSF51445">
    <property type="entry name" value="(Trans)glycosidases"/>
    <property type="match status" value="1"/>
</dbReference>
<sequence length="898" mass="103454">MILLASMYTSDQEYSLRQLTWELKGFWPWVPIKGTSMEIGNELMGVTEWMPATVPGGVHYDLYRAGWIENPYRDMNSLQCEWVENRWWVYRTCFDWTDVWGVNPESIGTELICKGLDYEALIYWNGQFLGEHIGMYEPAVLDITECLKQSQTVELLIVLKHPPDEMGQIGKTSATFTQKSRFNYKWDFSTRLINIGIWDDLVLKSYQNCSLQDIQVQTDLNEQHQGLIQIVGEIKQHGESKESTLVQVSILDSAGNSVVQLQQSLTEHESAFNIQSVIDSPQLWYPNGYGDQPLYTVEVILLQQDMKCDLYTCRIGIRRLEYVANEESPADALPYTVKINGRKIYIRGANITPLDHLYGNITDGRYEWLIHLAKEANMNMLRIWGGGIIEKSILYELCDMHGIMIWQEFIQSSSGIDNRPSQQPEFLTLLQTNAISALKRRRNHTSLTIWSGGNELMSAPNIPSTYDDLNLAMLKQLVQQYDAQRLFLPTSASGPVQYITHEKGVSHDVHGHWKYEGNPQHYVLYGEADHLFHSEFGVDGMSPVRSLHKFLSESYRQPTSMEKSLVWRHHGEWWDTYSRDLDLFGSLETLETFVDCSQWIQAEGLRFILDSNRSRQFNNSGSLVWQLNEPWPNVSCTNLVDYYYETKMAYYCVKEAFAPFRASIDYRSLHYQAGQIVAFPMRIVSHDHDQPFKVNIQLLNSKGQILQERHIVGTTNSNHAVTPALFRCTIPQTEDQLFYIRLQSICGEKSIADNMYTFSTKQQSIYAPALQKGNSYLQVEADREWSTSVSDSIAYTLWTRDYTVTNQGESVALHIYPYESSDRYWITASEAYFTLFPGESKRITVTCCRQEAELFSTEPLSVENMDHSVIDGERLPEIVFSAFQQHASINERQTELNS</sequence>
<accession>A0A1E3KZD1</accession>
<name>A0A1E3KZD1_9BACL</name>
<evidence type="ECO:0000256" key="5">
    <source>
        <dbReference type="ARBA" id="ARBA00022801"/>
    </source>
</evidence>
<dbReference type="InterPro" id="IPR050887">
    <property type="entry name" value="Beta-mannosidase_GH2"/>
</dbReference>
<organism evidence="10 11">
    <name type="scientific">Paenibacillus nuruki</name>
    <dbReference type="NCBI Taxonomy" id="1886670"/>
    <lineage>
        <taxon>Bacteria</taxon>
        <taxon>Bacillati</taxon>
        <taxon>Bacillota</taxon>
        <taxon>Bacilli</taxon>
        <taxon>Bacillales</taxon>
        <taxon>Paenibacillaceae</taxon>
        <taxon>Paenibacillus</taxon>
    </lineage>
</organism>
<dbReference type="InterPro" id="IPR006102">
    <property type="entry name" value="Ig-like_GH2"/>
</dbReference>
<evidence type="ECO:0000259" key="9">
    <source>
        <dbReference type="Pfam" id="PF22666"/>
    </source>
</evidence>
<dbReference type="EMBL" id="MDER01000070">
    <property type="protein sequence ID" value="ODP26899.1"/>
    <property type="molecule type" value="Genomic_DNA"/>
</dbReference>
<dbReference type="Pfam" id="PF22666">
    <property type="entry name" value="Glyco_hydro_2_N2"/>
    <property type="match status" value="1"/>
</dbReference>
<dbReference type="InterPro" id="IPR006103">
    <property type="entry name" value="Glyco_hydro_2_cat"/>
</dbReference>
<proteinExistence type="inferred from homology"/>
<dbReference type="Gene3D" id="2.60.120.260">
    <property type="entry name" value="Galactose-binding domain-like"/>
    <property type="match status" value="1"/>
</dbReference>
<evidence type="ECO:0000313" key="11">
    <source>
        <dbReference type="Proteomes" id="UP000094578"/>
    </source>
</evidence>
<dbReference type="STRING" id="1886670.PTI45_03627"/>
<feature type="domain" description="Beta-mannosidase-like galactose-binding" evidence="9">
    <location>
        <begin position="47"/>
        <end position="198"/>
    </location>
</feature>
<dbReference type="PATRIC" id="fig|1886670.3.peg.3652"/>
<dbReference type="PANTHER" id="PTHR43730">
    <property type="entry name" value="BETA-MANNOSIDASE"/>
    <property type="match status" value="1"/>
</dbReference>
<gene>
    <name evidence="10" type="ORF">PTI45_03627</name>
</gene>
<evidence type="ECO:0000256" key="2">
    <source>
        <dbReference type="ARBA" id="ARBA00007401"/>
    </source>
</evidence>
<keyword evidence="5 10" id="KW-0378">Hydrolase</keyword>
<keyword evidence="4" id="KW-0732">Signal</keyword>
<evidence type="ECO:0000256" key="1">
    <source>
        <dbReference type="ARBA" id="ARBA00000829"/>
    </source>
</evidence>
<dbReference type="Pfam" id="PF00703">
    <property type="entry name" value="Glyco_hydro_2"/>
    <property type="match status" value="1"/>
</dbReference>
<evidence type="ECO:0000259" key="7">
    <source>
        <dbReference type="Pfam" id="PF00703"/>
    </source>
</evidence>
<comment type="similarity">
    <text evidence="2">Belongs to the glycosyl hydrolase 2 family.</text>
</comment>
<dbReference type="InterPro" id="IPR036156">
    <property type="entry name" value="Beta-gal/glucu_dom_sf"/>
</dbReference>
<dbReference type="SUPFAM" id="SSF49303">
    <property type="entry name" value="beta-Galactosidase/glucuronidase domain"/>
    <property type="match status" value="1"/>
</dbReference>
<evidence type="ECO:0000256" key="3">
    <source>
        <dbReference type="ARBA" id="ARBA00012754"/>
    </source>
</evidence>